<protein>
    <recommendedName>
        <fullName evidence="3">Bifunctional isocitrate dehydrogenase kinase/phosphatase</fullName>
    </recommendedName>
</protein>
<evidence type="ECO:0000313" key="1">
    <source>
        <dbReference type="EMBL" id="SFB53239.1"/>
    </source>
</evidence>
<name>A0A1I1BS38_9BACT</name>
<dbReference type="OrthoDB" id="822152at2"/>
<dbReference type="PROSITE" id="PS51257">
    <property type="entry name" value="PROKAR_LIPOPROTEIN"/>
    <property type="match status" value="1"/>
</dbReference>
<reference evidence="1 2" key="1">
    <citation type="submission" date="2016-10" db="EMBL/GenBank/DDBJ databases">
        <authorList>
            <person name="de Groot N.N."/>
        </authorList>
    </citation>
    <scope>NUCLEOTIDE SEQUENCE [LARGE SCALE GENOMIC DNA]</scope>
    <source>
        <strain evidence="1 2">DSM 23399</strain>
    </source>
</reference>
<gene>
    <name evidence="1" type="ORF">SAMN04489723_11717</name>
</gene>
<dbReference type="AlphaFoldDB" id="A0A1I1BS38"/>
<organism evidence="1 2">
    <name type="scientific">Algoriphagus aquimarinus</name>
    <dbReference type="NCBI Taxonomy" id="237018"/>
    <lineage>
        <taxon>Bacteria</taxon>
        <taxon>Pseudomonadati</taxon>
        <taxon>Bacteroidota</taxon>
        <taxon>Cytophagia</taxon>
        <taxon>Cytophagales</taxon>
        <taxon>Cyclobacteriaceae</taxon>
        <taxon>Algoriphagus</taxon>
    </lineage>
</organism>
<dbReference type="STRING" id="237018.SAMN04489723_11717"/>
<dbReference type="EMBL" id="FOKK01000017">
    <property type="protein sequence ID" value="SFB53239.1"/>
    <property type="molecule type" value="Genomic_DNA"/>
</dbReference>
<evidence type="ECO:0008006" key="3">
    <source>
        <dbReference type="Google" id="ProtNLM"/>
    </source>
</evidence>
<dbReference type="Proteomes" id="UP000198790">
    <property type="component" value="Unassembled WGS sequence"/>
</dbReference>
<proteinExistence type="predicted"/>
<keyword evidence="2" id="KW-1185">Reference proteome</keyword>
<sequence length="227" mass="26122">MGSPKFTLTYLAAFSVALISLFSCDSSEKSTNERIENITLDEEELDRNRSQIDLAFAQNKNWYTHWSSDLGMFDASQFELVMTDSIDPMEMPERNPILKGDPLFPYQMPHPTGNGTIDIYSYKVEAQDAIDTPFLNPDSEVVWYKEDGMKERLLFMGPSGMFEEGLWLSESEFLVLGFFQEEAGYRPMAWLINVENHTLRQFQMNKVSESYVPQSYINSKIKQVDLG</sequence>
<dbReference type="RefSeq" id="WP_092899934.1">
    <property type="nucleotide sequence ID" value="NZ_FOKK01000017.1"/>
</dbReference>
<accession>A0A1I1BS38</accession>
<evidence type="ECO:0000313" key="2">
    <source>
        <dbReference type="Proteomes" id="UP000198790"/>
    </source>
</evidence>